<reference evidence="1 3" key="2">
    <citation type="submission" date="2016-08" db="EMBL/GenBank/DDBJ databases">
        <title>Pervasive Adenine N6-methylation of Active Genes in Fungi.</title>
        <authorList>
            <consortium name="DOE Joint Genome Institute"/>
            <person name="Mondo S.J."/>
            <person name="Dannebaum R.O."/>
            <person name="Kuo R.C."/>
            <person name="Labutti K."/>
            <person name="Haridas S."/>
            <person name="Kuo A."/>
            <person name="Salamov A."/>
            <person name="Ahrendt S.R."/>
            <person name="Lipzen A."/>
            <person name="Sullivan W."/>
            <person name="Andreopoulos W.B."/>
            <person name="Clum A."/>
            <person name="Lindquist E."/>
            <person name="Daum C."/>
            <person name="Ramamoorthy G.K."/>
            <person name="Gryganskyi A."/>
            <person name="Culley D."/>
            <person name="Magnuson J.K."/>
            <person name="James T.Y."/>
            <person name="O'Malley M.A."/>
            <person name="Stajich J.E."/>
            <person name="Spatafora J.W."/>
            <person name="Visel A."/>
            <person name="Grigoriev I.V."/>
        </authorList>
    </citation>
    <scope>NUCLEOTIDE SEQUENCE [LARGE SCALE GENOMIC DNA]</scope>
    <source>
        <strain evidence="1 3">S4</strain>
    </source>
</reference>
<name>A0A1Y1XP50_9FUNG</name>
<proteinExistence type="predicted"/>
<gene>
    <name evidence="2" type="ORF">BCR32DRAFT_264451</name>
    <name evidence="1" type="ORF">BCR32DRAFT_289507</name>
</gene>
<dbReference type="EMBL" id="MCFG01000012">
    <property type="protein sequence ID" value="ORX87104.1"/>
    <property type="molecule type" value="Genomic_DNA"/>
</dbReference>
<dbReference type="AlphaFoldDB" id="A0A1Y1XP50"/>
<organism evidence="1 3">
    <name type="scientific">Anaeromyces robustus</name>
    <dbReference type="NCBI Taxonomy" id="1754192"/>
    <lineage>
        <taxon>Eukaryota</taxon>
        <taxon>Fungi</taxon>
        <taxon>Fungi incertae sedis</taxon>
        <taxon>Chytridiomycota</taxon>
        <taxon>Chytridiomycota incertae sedis</taxon>
        <taxon>Neocallimastigomycetes</taxon>
        <taxon>Neocallimastigales</taxon>
        <taxon>Neocallimastigaceae</taxon>
        <taxon>Anaeromyces</taxon>
    </lineage>
</organism>
<dbReference type="EMBL" id="MCFG01000012">
    <property type="protein sequence ID" value="ORX87106.1"/>
    <property type="molecule type" value="Genomic_DNA"/>
</dbReference>
<accession>A0A1Y1XP50</accession>
<reference evidence="1 3" key="1">
    <citation type="submission" date="2016-08" db="EMBL/GenBank/DDBJ databases">
        <title>A Parts List for Fungal Cellulosomes Revealed by Comparative Genomics.</title>
        <authorList>
            <consortium name="DOE Joint Genome Institute"/>
            <person name="Haitjema C.H."/>
            <person name="Gilmore S.P."/>
            <person name="Henske J.K."/>
            <person name="Solomon K.V."/>
            <person name="De Groot R."/>
            <person name="Kuo A."/>
            <person name="Mondo S.J."/>
            <person name="Salamov A.A."/>
            <person name="Labutti K."/>
            <person name="Zhao Z."/>
            <person name="Chiniquy J."/>
            <person name="Barry K."/>
            <person name="Brewer H.M."/>
            <person name="Purvine S.O."/>
            <person name="Wright A.T."/>
            <person name="Boxma B."/>
            <person name="Van Alen T."/>
            <person name="Hackstein J.H."/>
            <person name="Baker S.E."/>
            <person name="Grigoriev I.V."/>
            <person name="O'Malley M.A."/>
        </authorList>
    </citation>
    <scope>NUCLEOTIDE SEQUENCE [LARGE SCALE GENOMIC DNA]</scope>
    <source>
        <strain evidence="1 3">S4</strain>
    </source>
</reference>
<comment type="caution">
    <text evidence="1">The sequence shown here is derived from an EMBL/GenBank/DDBJ whole genome shotgun (WGS) entry which is preliminary data.</text>
</comment>
<sequence length="136" mass="16350">MLRYGNNYIDRKPMKGAIERSKKQHNNKNKIDNEVAYSVTIEKKNSIINNDDEISPEDLEYFRKIKNELKSQPKNWKDSWQRPINSSLSEEDYDIINESFINTDDKIKTNKKRTDKISLRQDSKKSQYMEYMIMNY</sequence>
<dbReference type="Proteomes" id="UP000193944">
    <property type="component" value="Unassembled WGS sequence"/>
</dbReference>
<evidence type="ECO:0000313" key="3">
    <source>
        <dbReference type="Proteomes" id="UP000193944"/>
    </source>
</evidence>
<dbReference type="OrthoDB" id="2152501at2759"/>
<evidence type="ECO:0000313" key="2">
    <source>
        <dbReference type="EMBL" id="ORX87106.1"/>
    </source>
</evidence>
<evidence type="ECO:0000313" key="1">
    <source>
        <dbReference type="EMBL" id="ORX87104.1"/>
    </source>
</evidence>
<keyword evidence="3" id="KW-1185">Reference proteome</keyword>
<protein>
    <submittedName>
        <fullName evidence="1">Uncharacterized protein</fullName>
    </submittedName>
</protein>